<accession>A0ACD0WMC2</accession>
<protein>
    <submittedName>
        <fullName evidence="1">Cytochrome c oxidase-assembly factor</fullName>
    </submittedName>
</protein>
<gene>
    <name evidence="1" type="ORF">EJF14_40760</name>
</gene>
<reference evidence="2" key="1">
    <citation type="journal article" date="2019" name="MBio">
        <title>Comparative genomics for the elucidation of multidrug resistance (MDR) in Candida lusitaniae.</title>
        <authorList>
            <person name="Kannan A."/>
            <person name="Asner S.A."/>
            <person name="Trachsel E."/>
            <person name="Kelly S."/>
            <person name="Parker J."/>
            <person name="Sanglard D."/>
        </authorList>
    </citation>
    <scope>NUCLEOTIDE SEQUENCE [LARGE SCALE GENOMIC DNA]</scope>
    <source>
        <strain evidence="2">P1</strain>
    </source>
</reference>
<evidence type="ECO:0000313" key="2">
    <source>
        <dbReference type="Proteomes" id="UP000326582"/>
    </source>
</evidence>
<dbReference type="Proteomes" id="UP000326582">
    <property type="component" value="Chromosome 4"/>
</dbReference>
<organism evidence="1 2">
    <name type="scientific">Clavispora lusitaniae</name>
    <name type="common">Candida lusitaniae</name>
    <dbReference type="NCBI Taxonomy" id="36911"/>
    <lineage>
        <taxon>Eukaryota</taxon>
        <taxon>Fungi</taxon>
        <taxon>Dikarya</taxon>
        <taxon>Ascomycota</taxon>
        <taxon>Saccharomycotina</taxon>
        <taxon>Pichiomycetes</taxon>
        <taxon>Metschnikowiaceae</taxon>
        <taxon>Clavispora</taxon>
    </lineage>
</organism>
<evidence type="ECO:0000313" key="1">
    <source>
        <dbReference type="EMBL" id="QFZ28713.1"/>
    </source>
</evidence>
<dbReference type="EMBL" id="CP038487">
    <property type="protein sequence ID" value="QFZ28713.1"/>
    <property type="molecule type" value="Genomic_DNA"/>
</dbReference>
<sequence>MRVDTITTTTERTSMREETSTREETNMKVKAMEEETKAGMITAEVSLAQTKEEMITRKMSTAETKLVETSTAEMSTTGMSTREMMPAETTMEEMITAETNMAVVPETSLAMNGVVMVKDKITRNMVTKNMETRVTAIKTMETKDMATNTVTKSTVTDIDIADYSIHLYTKDSRNLAREIIAHLPMSEGTTEIPKKSADSSAVSSNLESDKVVKDKENINFTEGSVDDFKFYPDNPKNHRHKYRWANKEASKYYDPCEESRQASISCVLRNQKDKSVCQDFFDAYRECSKDFFAKRRQDRREGRKGWGIW</sequence>
<keyword evidence="2" id="KW-1185">Reference proteome</keyword>
<proteinExistence type="predicted"/>
<name>A0ACD0WMC2_CLALS</name>